<accession>A0A662D6X5</accession>
<dbReference type="GO" id="GO:1903806">
    <property type="term" value="P:L-isoleucine import across plasma membrane"/>
    <property type="evidence" value="ECO:0007669"/>
    <property type="project" value="TreeGrafter"/>
</dbReference>
<evidence type="ECO:0000256" key="3">
    <source>
        <dbReference type="ARBA" id="ARBA00022840"/>
    </source>
</evidence>
<keyword evidence="2" id="KW-0547">Nucleotide-binding</keyword>
<evidence type="ECO:0000256" key="2">
    <source>
        <dbReference type="ARBA" id="ARBA00022741"/>
    </source>
</evidence>
<reference evidence="5 6" key="1">
    <citation type="submission" date="2018-06" db="EMBL/GenBank/DDBJ databases">
        <title>Extensive metabolic versatility and redundancy in microbially diverse, dynamic hydrothermal sediments.</title>
        <authorList>
            <person name="Dombrowski N."/>
            <person name="Teske A."/>
            <person name="Baker B.J."/>
        </authorList>
    </citation>
    <scope>NUCLEOTIDE SEQUENCE [LARGE SCALE GENOMIC DNA]</scope>
    <source>
        <strain evidence="5">B3_G15</strain>
    </source>
</reference>
<name>A0A662D6X5_UNCAE</name>
<evidence type="ECO:0000256" key="1">
    <source>
        <dbReference type="ARBA" id="ARBA00022448"/>
    </source>
</evidence>
<dbReference type="Pfam" id="PF00005">
    <property type="entry name" value="ABC_tran"/>
    <property type="match status" value="1"/>
</dbReference>
<dbReference type="GO" id="GO:0005304">
    <property type="term" value="F:L-valine transmembrane transporter activity"/>
    <property type="evidence" value="ECO:0007669"/>
    <property type="project" value="TreeGrafter"/>
</dbReference>
<dbReference type="InterPro" id="IPR032823">
    <property type="entry name" value="BCA_ABC_TP_C"/>
</dbReference>
<dbReference type="Gene3D" id="3.40.50.300">
    <property type="entry name" value="P-loop containing nucleotide triphosphate hydrolases"/>
    <property type="match status" value="1"/>
</dbReference>
<dbReference type="InterPro" id="IPR051120">
    <property type="entry name" value="ABC_AA/LPS_Transport"/>
</dbReference>
<dbReference type="GO" id="GO:0016887">
    <property type="term" value="F:ATP hydrolysis activity"/>
    <property type="evidence" value="ECO:0007669"/>
    <property type="project" value="InterPro"/>
</dbReference>
<dbReference type="GO" id="GO:0015808">
    <property type="term" value="P:L-alanine transport"/>
    <property type="evidence" value="ECO:0007669"/>
    <property type="project" value="TreeGrafter"/>
</dbReference>
<sequence>MDKILQVKNLNKSFGGLKAIDNLSFEVKTGTITSVIGSNGAGKTTLFNIISSLIPPDSGEIFLNNKRIDYLKPYQIPYLGISRTFQNLSVFNNMSVIENIMVGQYSKSKAGFLSSCLNTAKKRKEEKEIRDRAMYWLSFMNLDDIYDRPINSISFEKQRLVEITRALSSEPEIILLDEPAAGLTINETENLIDSLYKIRELGITILLVEHDMDMVMEVSDKITVLNFGKKIAEGTPEEVSNNPDVISVYLGE</sequence>
<evidence type="ECO:0000259" key="4">
    <source>
        <dbReference type="PROSITE" id="PS50893"/>
    </source>
</evidence>
<dbReference type="PANTHER" id="PTHR45772">
    <property type="entry name" value="CONSERVED COMPONENT OF ABC TRANSPORTER FOR NATURAL AMINO ACIDS-RELATED"/>
    <property type="match status" value="1"/>
</dbReference>
<protein>
    <recommendedName>
        <fullName evidence="4">ABC transporter domain-containing protein</fullName>
    </recommendedName>
</protein>
<dbReference type="Proteomes" id="UP000280417">
    <property type="component" value="Unassembled WGS sequence"/>
</dbReference>
<dbReference type="GO" id="GO:1903805">
    <property type="term" value="P:L-valine import across plasma membrane"/>
    <property type="evidence" value="ECO:0007669"/>
    <property type="project" value="TreeGrafter"/>
</dbReference>
<proteinExistence type="predicted"/>
<dbReference type="PROSITE" id="PS50893">
    <property type="entry name" value="ABC_TRANSPORTER_2"/>
    <property type="match status" value="1"/>
</dbReference>
<feature type="domain" description="ABC transporter" evidence="4">
    <location>
        <begin position="5"/>
        <end position="252"/>
    </location>
</feature>
<dbReference type="EMBL" id="QMQA01000243">
    <property type="protein sequence ID" value="RLE11524.1"/>
    <property type="molecule type" value="Genomic_DNA"/>
</dbReference>
<dbReference type="FunFam" id="3.40.50.300:FF:000421">
    <property type="entry name" value="Branched-chain amino acid ABC transporter ATP-binding protein"/>
    <property type="match status" value="1"/>
</dbReference>
<dbReference type="GO" id="GO:0015192">
    <property type="term" value="F:L-phenylalanine transmembrane transporter activity"/>
    <property type="evidence" value="ECO:0007669"/>
    <property type="project" value="TreeGrafter"/>
</dbReference>
<dbReference type="InterPro" id="IPR027417">
    <property type="entry name" value="P-loop_NTPase"/>
</dbReference>
<dbReference type="SMART" id="SM00382">
    <property type="entry name" value="AAA"/>
    <property type="match status" value="1"/>
</dbReference>
<gene>
    <name evidence="5" type="ORF">DRJ04_07915</name>
</gene>
<comment type="caution">
    <text evidence="5">The sequence shown here is derived from an EMBL/GenBank/DDBJ whole genome shotgun (WGS) entry which is preliminary data.</text>
</comment>
<dbReference type="GO" id="GO:0042941">
    <property type="term" value="P:D-alanine transmembrane transport"/>
    <property type="evidence" value="ECO:0007669"/>
    <property type="project" value="TreeGrafter"/>
</dbReference>
<dbReference type="CDD" id="cd03219">
    <property type="entry name" value="ABC_Mj1267_LivG_branched"/>
    <property type="match status" value="1"/>
</dbReference>
<dbReference type="InterPro" id="IPR003439">
    <property type="entry name" value="ABC_transporter-like_ATP-bd"/>
</dbReference>
<keyword evidence="1" id="KW-0813">Transport</keyword>
<organism evidence="5 6">
    <name type="scientific">Aerophobetes bacterium</name>
    <dbReference type="NCBI Taxonomy" id="2030807"/>
    <lineage>
        <taxon>Bacteria</taxon>
        <taxon>Candidatus Aerophobota</taxon>
    </lineage>
</organism>
<evidence type="ECO:0000313" key="6">
    <source>
        <dbReference type="Proteomes" id="UP000280417"/>
    </source>
</evidence>
<dbReference type="GO" id="GO:0005524">
    <property type="term" value="F:ATP binding"/>
    <property type="evidence" value="ECO:0007669"/>
    <property type="project" value="UniProtKB-KW"/>
</dbReference>
<dbReference type="GO" id="GO:0015188">
    <property type="term" value="F:L-isoleucine transmembrane transporter activity"/>
    <property type="evidence" value="ECO:0007669"/>
    <property type="project" value="TreeGrafter"/>
</dbReference>
<keyword evidence="3" id="KW-0067">ATP-binding</keyword>
<evidence type="ECO:0000313" key="5">
    <source>
        <dbReference type="EMBL" id="RLE11524.1"/>
    </source>
</evidence>
<dbReference type="Pfam" id="PF12399">
    <property type="entry name" value="BCA_ABC_TP_C"/>
    <property type="match status" value="1"/>
</dbReference>
<dbReference type="SUPFAM" id="SSF52540">
    <property type="entry name" value="P-loop containing nucleoside triphosphate hydrolases"/>
    <property type="match status" value="1"/>
</dbReference>
<dbReference type="PANTHER" id="PTHR45772:SF7">
    <property type="entry name" value="AMINO ACID ABC TRANSPORTER ATP-BINDING PROTEIN"/>
    <property type="match status" value="1"/>
</dbReference>
<dbReference type="AlphaFoldDB" id="A0A662D6X5"/>
<dbReference type="GO" id="GO:0005886">
    <property type="term" value="C:plasma membrane"/>
    <property type="evidence" value="ECO:0007669"/>
    <property type="project" value="TreeGrafter"/>
</dbReference>
<dbReference type="InterPro" id="IPR003593">
    <property type="entry name" value="AAA+_ATPase"/>
</dbReference>